<dbReference type="Pfam" id="PF13391">
    <property type="entry name" value="HNH_2"/>
    <property type="match status" value="1"/>
</dbReference>
<feature type="region of interest" description="Disordered" evidence="1">
    <location>
        <begin position="469"/>
        <end position="494"/>
    </location>
</feature>
<dbReference type="InterPro" id="IPR058807">
    <property type="entry name" value="ScoMcrA_N"/>
</dbReference>
<feature type="domain" description="HNH nuclease" evidence="2">
    <location>
        <begin position="517"/>
        <end position="570"/>
    </location>
</feature>
<dbReference type="Pfam" id="PF26340">
    <property type="entry name" value="DNA-SBD_ScoMcrA"/>
    <property type="match status" value="1"/>
</dbReference>
<keyword evidence="6" id="KW-1185">Reference proteome</keyword>
<evidence type="ECO:0008006" key="7">
    <source>
        <dbReference type="Google" id="ProtNLM"/>
    </source>
</evidence>
<accession>A0ABP7HDN5</accession>
<dbReference type="Proteomes" id="UP001501009">
    <property type="component" value="Unassembled WGS sequence"/>
</dbReference>
<name>A0ABP7HDN5_9ACTN</name>
<organism evidence="5 6">
    <name type="scientific">Streptomyces coacervatus</name>
    <dbReference type="NCBI Taxonomy" id="647381"/>
    <lineage>
        <taxon>Bacteria</taxon>
        <taxon>Bacillati</taxon>
        <taxon>Actinomycetota</taxon>
        <taxon>Actinomycetes</taxon>
        <taxon>Kitasatosporales</taxon>
        <taxon>Streptomycetaceae</taxon>
        <taxon>Streptomyces</taxon>
    </lineage>
</organism>
<dbReference type="CDD" id="cd00085">
    <property type="entry name" value="HNHc"/>
    <property type="match status" value="1"/>
</dbReference>
<evidence type="ECO:0000259" key="2">
    <source>
        <dbReference type="Pfam" id="PF13391"/>
    </source>
</evidence>
<dbReference type="Pfam" id="PF26345">
    <property type="entry name" value="ScoMcrA_N"/>
    <property type="match status" value="1"/>
</dbReference>
<evidence type="ECO:0000256" key="1">
    <source>
        <dbReference type="SAM" id="MobiDB-lite"/>
    </source>
</evidence>
<evidence type="ECO:0000259" key="4">
    <source>
        <dbReference type="Pfam" id="PF26345"/>
    </source>
</evidence>
<feature type="compositionally biased region" description="Low complexity" evidence="1">
    <location>
        <begin position="480"/>
        <end position="490"/>
    </location>
</feature>
<feature type="domain" description="ScoMcrA-like DNA sulfur-binding" evidence="3">
    <location>
        <begin position="309"/>
        <end position="459"/>
    </location>
</feature>
<proteinExistence type="predicted"/>
<evidence type="ECO:0000313" key="5">
    <source>
        <dbReference type="EMBL" id="GAA3788034.1"/>
    </source>
</evidence>
<reference evidence="6" key="1">
    <citation type="journal article" date="2019" name="Int. J. Syst. Evol. Microbiol.">
        <title>The Global Catalogue of Microorganisms (GCM) 10K type strain sequencing project: providing services to taxonomists for standard genome sequencing and annotation.</title>
        <authorList>
            <consortium name="The Broad Institute Genomics Platform"/>
            <consortium name="The Broad Institute Genome Sequencing Center for Infectious Disease"/>
            <person name="Wu L."/>
            <person name="Ma J."/>
        </authorList>
    </citation>
    <scope>NUCLEOTIDE SEQUENCE [LARGE SCALE GENOMIC DNA]</scope>
    <source>
        <strain evidence="6">JCM 17138</strain>
    </source>
</reference>
<sequence length="617" mass="67424">MRRHLSYLPTNVLDMGLGDITRAGVLAAVAECQGLGRETFRRRYGFGRALTYVLVVDGDSYDSKAIAGVAHLYSAGALLSADDFSGGARTVAHRLRALGFTVEDGSTAADRPQQAEPQILLQPRGGARLRGAQNFAKSVHQGIRISDIQDVLGDQATTLNALYPDGIARLWGATPTAQANNEKARALRDRRVGDDVYFYTANHFFARARILHLFTSSPVARRVWGADSDNATWEHIMALGDVEEFPTPVLAAPVLRQMNVPAPLWSLTLRSPESYRSVLPLLPAKSRPVVPSPLTPPSATATADQLTAEGLLERLGSLRTHRQPGIKTPSRHQPLALLWAISRISADRPRLTPWALFRTEVSPLLADFGLPGSKVTPEYPFWHLRGSDLWEVHGMERDAGTAPGTGALDTHQPVAGLTHTSAELLRDPLIRLQAVIKLCSTYFDGVDQGELLNRVGLAGYATADGLVDEEEDADGQEGVAATERATGPAARRTRTSSQLVRDAAIATRVKELHGHACQICETRLQYKRRPYSEAAHIRGLGTPHDGPDELPNLLCLCPNHHVLFDGLEIYVDVDGVVRHTHGDESAGRLRQHNGHPIDEAHLDYHRTLCELSRITRS</sequence>
<gene>
    <name evidence="5" type="ORF">GCM10022403_023160</name>
</gene>
<dbReference type="EMBL" id="BAABDE010000013">
    <property type="protein sequence ID" value="GAA3788034.1"/>
    <property type="molecule type" value="Genomic_DNA"/>
</dbReference>
<evidence type="ECO:0000259" key="3">
    <source>
        <dbReference type="Pfam" id="PF26340"/>
    </source>
</evidence>
<dbReference type="InterPro" id="IPR003615">
    <property type="entry name" value="HNH_nuc"/>
</dbReference>
<evidence type="ECO:0000313" key="6">
    <source>
        <dbReference type="Proteomes" id="UP001501009"/>
    </source>
</evidence>
<comment type="caution">
    <text evidence="5">The sequence shown here is derived from an EMBL/GenBank/DDBJ whole genome shotgun (WGS) entry which is preliminary data.</text>
</comment>
<protein>
    <recommendedName>
        <fullName evidence="7">HNH nuclease domain-containing protein</fullName>
    </recommendedName>
</protein>
<feature type="domain" description="ScoMcrA-like N-terminal head" evidence="4">
    <location>
        <begin position="19"/>
        <end position="103"/>
    </location>
</feature>
<dbReference type="InterPro" id="IPR058813">
    <property type="entry name" value="DNA-SBD_ScoMcrA"/>
</dbReference>